<dbReference type="Gene3D" id="6.10.110.10">
    <property type="match status" value="1"/>
</dbReference>
<evidence type="ECO:0000256" key="2">
    <source>
        <dbReference type="ARBA" id="ARBA00007262"/>
    </source>
</evidence>
<feature type="non-terminal residue" evidence="7">
    <location>
        <position position="70"/>
    </location>
</feature>
<reference evidence="7" key="1">
    <citation type="submission" date="2020-07" db="EMBL/GenBank/DDBJ databases">
        <title>Clarias magur genome sequencing, assembly and annotation.</title>
        <authorList>
            <person name="Kushwaha B."/>
            <person name="Kumar R."/>
            <person name="Das P."/>
            <person name="Joshi C.G."/>
            <person name="Kumar D."/>
            <person name="Nagpure N.S."/>
            <person name="Pandey M."/>
            <person name="Agarwal S."/>
            <person name="Srivastava S."/>
            <person name="Singh M."/>
            <person name="Sahoo L."/>
            <person name="Jayasankar P."/>
            <person name="Meher P.K."/>
            <person name="Koringa P.G."/>
            <person name="Iquebal M.A."/>
            <person name="Das S.P."/>
            <person name="Bit A."/>
            <person name="Patnaik S."/>
            <person name="Patel N."/>
            <person name="Shah T.M."/>
            <person name="Hinsu A."/>
            <person name="Jena J.K."/>
        </authorList>
    </citation>
    <scope>NUCLEOTIDE SEQUENCE</scope>
    <source>
        <strain evidence="7">CIFAMagur01</strain>
        <tissue evidence="7">Testis</tissue>
    </source>
</reference>
<keyword evidence="5 6" id="KW-0472">Membrane</keyword>
<evidence type="ECO:0000256" key="1">
    <source>
        <dbReference type="ARBA" id="ARBA00004141"/>
    </source>
</evidence>
<keyword evidence="3 6" id="KW-0812">Transmembrane</keyword>
<dbReference type="PANTHER" id="PTHR16932">
    <property type="entry name" value="INTERFERON ALPHA-INDUCIBLE PROTEIN 27"/>
    <property type="match status" value="1"/>
</dbReference>
<feature type="transmembrane region" description="Helical" evidence="6">
    <location>
        <begin position="17"/>
        <end position="40"/>
    </location>
</feature>
<accession>A0A8J4WYU6</accession>
<dbReference type="GO" id="GO:0016020">
    <property type="term" value="C:membrane"/>
    <property type="evidence" value="ECO:0007669"/>
    <property type="project" value="UniProtKB-SubCell"/>
</dbReference>
<organism evidence="7 8">
    <name type="scientific">Clarias magur</name>
    <name type="common">Asian catfish</name>
    <name type="synonym">Macropteronotus magur</name>
    <dbReference type="NCBI Taxonomy" id="1594786"/>
    <lineage>
        <taxon>Eukaryota</taxon>
        <taxon>Metazoa</taxon>
        <taxon>Chordata</taxon>
        <taxon>Craniata</taxon>
        <taxon>Vertebrata</taxon>
        <taxon>Euteleostomi</taxon>
        <taxon>Actinopterygii</taxon>
        <taxon>Neopterygii</taxon>
        <taxon>Teleostei</taxon>
        <taxon>Ostariophysi</taxon>
        <taxon>Siluriformes</taxon>
        <taxon>Clariidae</taxon>
        <taxon>Clarias</taxon>
    </lineage>
</organism>
<dbReference type="Proteomes" id="UP000727407">
    <property type="component" value="Unassembled WGS sequence"/>
</dbReference>
<keyword evidence="4 6" id="KW-1133">Transmembrane helix</keyword>
<feature type="transmembrane region" description="Helical" evidence="6">
    <location>
        <begin position="46"/>
        <end position="66"/>
    </location>
</feature>
<evidence type="ECO:0000313" key="8">
    <source>
        <dbReference type="Proteomes" id="UP000727407"/>
    </source>
</evidence>
<comment type="similarity">
    <text evidence="2">Belongs to the IFI6/IFI27 family.</text>
</comment>
<proteinExistence type="inferred from homology"/>
<evidence type="ECO:0000256" key="5">
    <source>
        <dbReference type="ARBA" id="ARBA00023136"/>
    </source>
</evidence>
<dbReference type="InterPro" id="IPR038213">
    <property type="entry name" value="IFI6/IFI27-like_sf"/>
</dbReference>
<dbReference type="InterPro" id="IPR009311">
    <property type="entry name" value="IFI6/IFI27-like"/>
</dbReference>
<gene>
    <name evidence="7" type="primary">ifi27l1</name>
    <name evidence="7" type="ORF">DAT39_012664</name>
</gene>
<comment type="subcellular location">
    <subcellularLocation>
        <location evidence="1">Membrane</location>
        <topology evidence="1">Multi-pass membrane protein</topology>
    </subcellularLocation>
</comment>
<keyword evidence="8" id="KW-1185">Reference proteome</keyword>
<dbReference type="OrthoDB" id="440424at2759"/>
<protein>
    <submittedName>
        <fullName evidence="7">Interferon alpha-inducible protein 27-like protein 2A</fullName>
    </submittedName>
</protein>
<evidence type="ECO:0000313" key="7">
    <source>
        <dbReference type="EMBL" id="KAF5897629.1"/>
    </source>
</evidence>
<comment type="caution">
    <text evidence="7">The sequence shown here is derived from an EMBL/GenBank/DDBJ whole genome shotgun (WGS) entry which is preliminary data.</text>
</comment>
<name>A0A8J4WYU6_CLAMG</name>
<dbReference type="Pfam" id="PF06140">
    <property type="entry name" value="Ifi-6-16"/>
    <property type="match status" value="1"/>
</dbReference>
<feature type="non-terminal residue" evidence="7">
    <location>
        <position position="1"/>
    </location>
</feature>
<sequence length="70" mass="6673">EKSASDQSSFLPDKLNLGLVVAAPVVISATGFTSVGIAAGSIAANLMSATAIANGGAVAVGSLVAITQSI</sequence>
<evidence type="ECO:0000256" key="6">
    <source>
        <dbReference type="SAM" id="Phobius"/>
    </source>
</evidence>
<dbReference type="AlphaFoldDB" id="A0A8J4WYU6"/>
<dbReference type="PANTHER" id="PTHR16932:SF18">
    <property type="entry name" value="INTERFERON, ALPHA-INDUCIBLE PROTEIN 27-LIKE 2"/>
    <property type="match status" value="1"/>
</dbReference>
<evidence type="ECO:0000256" key="4">
    <source>
        <dbReference type="ARBA" id="ARBA00022989"/>
    </source>
</evidence>
<evidence type="ECO:0000256" key="3">
    <source>
        <dbReference type="ARBA" id="ARBA00022692"/>
    </source>
</evidence>
<dbReference type="EMBL" id="QNUK01000227">
    <property type="protein sequence ID" value="KAF5897629.1"/>
    <property type="molecule type" value="Genomic_DNA"/>
</dbReference>